<dbReference type="KEGG" id="spc:Sputcn32_3827"/>
<reference evidence="1" key="1">
    <citation type="submission" date="2007-04" db="EMBL/GenBank/DDBJ databases">
        <title>Complete sequence of Shewanella putrefaciens CN-32.</title>
        <authorList>
            <consortium name="US DOE Joint Genome Institute"/>
            <person name="Copeland A."/>
            <person name="Lucas S."/>
            <person name="Lapidus A."/>
            <person name="Barry K."/>
            <person name="Detter J.C."/>
            <person name="Glavina del Rio T."/>
            <person name="Hammon N."/>
            <person name="Israni S."/>
            <person name="Dalin E."/>
            <person name="Tice H."/>
            <person name="Pitluck S."/>
            <person name="Chain P."/>
            <person name="Malfatti S."/>
            <person name="Shin M."/>
            <person name="Vergez L."/>
            <person name="Schmutz J."/>
            <person name="Larimer F."/>
            <person name="Land M."/>
            <person name="Hauser L."/>
            <person name="Kyrpides N."/>
            <person name="Mikhailova N."/>
            <person name="Romine M.F."/>
            <person name="Fredrickson J."/>
            <person name="Tiedje J."/>
            <person name="Richardson P."/>
        </authorList>
    </citation>
    <scope>NUCLEOTIDE SEQUENCE [LARGE SCALE GENOMIC DNA]</scope>
    <source>
        <strain evidence="1">CN-32</strain>
    </source>
</reference>
<dbReference type="NCBIfam" id="NF033727">
    <property type="entry name" value="chaperon_ArsD"/>
    <property type="match status" value="1"/>
</dbReference>
<dbReference type="AlphaFoldDB" id="A4YC50"/>
<dbReference type="GO" id="GO:0045892">
    <property type="term" value="P:negative regulation of DNA-templated transcription"/>
    <property type="evidence" value="ECO:0007669"/>
    <property type="project" value="InterPro"/>
</dbReference>
<dbReference type="Pfam" id="PF06953">
    <property type="entry name" value="ArsD"/>
    <property type="match status" value="1"/>
</dbReference>
<proteinExistence type="predicted"/>
<dbReference type="STRING" id="319224.Sputcn32_3827"/>
<sequence length="120" mass="12996">MSHFSIFDPALCCSTGVCGADVDQTLVTFAADCQWLKQQGITVERFNLSQQPMAFVENALVKRFLDTSGAESLPVILLNGEMLLAGRYPTRQELARWAKITLEAPATEATSCCSGKSACC</sequence>
<dbReference type="GO" id="GO:0003677">
    <property type="term" value="F:DNA binding"/>
    <property type="evidence" value="ECO:0007669"/>
    <property type="project" value="InterPro"/>
</dbReference>
<dbReference type="GO" id="GO:0046685">
    <property type="term" value="P:response to arsenic-containing substance"/>
    <property type="evidence" value="ECO:0007669"/>
    <property type="project" value="InterPro"/>
</dbReference>
<dbReference type="HOGENOM" id="CLU_120868_1_0_6"/>
<protein>
    <submittedName>
        <fullName evidence="1">Arsenical resistance operon trans-acting repressor ArsD</fullName>
    </submittedName>
</protein>
<evidence type="ECO:0000313" key="1">
    <source>
        <dbReference type="EMBL" id="ABP77533.1"/>
    </source>
</evidence>
<dbReference type="Gene3D" id="3.40.30.10">
    <property type="entry name" value="Glutaredoxin"/>
    <property type="match status" value="1"/>
</dbReference>
<dbReference type="InterPro" id="IPR010712">
    <property type="entry name" value="Arsenical-R_ArsD"/>
</dbReference>
<dbReference type="EMBL" id="CP000681">
    <property type="protein sequence ID" value="ABP77533.1"/>
    <property type="molecule type" value="Genomic_DNA"/>
</dbReference>
<name>A4YC50_SHEPC</name>
<organism evidence="1">
    <name type="scientific">Shewanella putrefaciens (strain CN-32 / ATCC BAA-453)</name>
    <dbReference type="NCBI Taxonomy" id="319224"/>
    <lineage>
        <taxon>Bacteria</taxon>
        <taxon>Pseudomonadati</taxon>
        <taxon>Pseudomonadota</taxon>
        <taxon>Gammaproteobacteria</taxon>
        <taxon>Alteromonadales</taxon>
        <taxon>Shewanellaceae</taxon>
        <taxon>Shewanella</taxon>
    </lineage>
</organism>
<gene>
    <name evidence="1" type="ordered locus">Sputcn32_3827</name>
</gene>
<accession>A4YC50</accession>
<dbReference type="eggNOG" id="ENOG5032RMG">
    <property type="taxonomic scope" value="Bacteria"/>
</dbReference>